<accession>C0NQ88</accession>
<dbReference type="InterPro" id="IPR013783">
    <property type="entry name" value="Ig-like_fold"/>
</dbReference>
<dbReference type="Gene3D" id="3.40.50.10190">
    <property type="entry name" value="BRCT domain"/>
    <property type="match status" value="1"/>
</dbReference>
<feature type="domain" description="Fibronectin type-III" evidence="3">
    <location>
        <begin position="75"/>
        <end position="169"/>
    </location>
</feature>
<sequence length="535" mass="58414">MLISLTVGKVDAGVAVLLTEDNRLIEFPSVLLPKNIASGSIVDITVSRNLAAEAASVSTFQSLQKRILQTYGIHTPSAPVLRLRNATQTSLVLEWDPINLATASLKSLSLYRNDSKAGSIPRPKEMLSTKISGLAIDTEYTFHLVLRTSAGTFSSEKLVCRTHKMTDLSGITITPGVLPQSLRTSLEEAVDRIGAKLIDTVRIDTTHFVCTEGRGAAWEKAVEMNIPVVRPEWVDGCEREGTIVSVRGYYLNADPKLRQIGPSVGAQLHRQRTVSNHNNSSGSVSPGRIDRVNSASRSQQQPTEKELPSPPLPSSEANGPSHGQESDTEDGNRDATQSAPQPLAKDEKENIKPRQKDAGSPVNEREAPPAYGDTEADYESDTAESSNGDLADKTYPQSQRNQAPNDKKTNGAGGEDAVERSLHPDNILFSAAGVLQNELLLPPPEFSSVRCLEGMSRDNSTPEYLIRLQRFRGFLDDADFCTLLVRIGDLGGVVWNQQFDKRPVAPRALWAPELKDRNAWDASIDIWTLGCLIFD</sequence>
<dbReference type="InterPro" id="IPR001357">
    <property type="entry name" value="BRCT_dom"/>
</dbReference>
<feature type="compositionally biased region" description="Polar residues" evidence="1">
    <location>
        <begin position="293"/>
        <end position="302"/>
    </location>
</feature>
<dbReference type="STRING" id="447093.C0NQ88"/>
<dbReference type="Pfam" id="PF12738">
    <property type="entry name" value="PTCB-BRCT"/>
    <property type="match status" value="1"/>
</dbReference>
<dbReference type="CDD" id="cd13945">
    <property type="entry name" value="Chs5_N"/>
    <property type="match status" value="1"/>
</dbReference>
<dbReference type="Gene3D" id="6.20.120.50">
    <property type="match status" value="1"/>
</dbReference>
<gene>
    <name evidence="4" type="ORF">HCBG_05676</name>
</gene>
<evidence type="ECO:0008006" key="6">
    <source>
        <dbReference type="Google" id="ProtNLM"/>
    </source>
</evidence>
<dbReference type="GO" id="GO:0000747">
    <property type="term" value="P:conjugation with cellular fusion"/>
    <property type="evidence" value="ECO:0007669"/>
    <property type="project" value="TreeGrafter"/>
</dbReference>
<reference evidence="4" key="1">
    <citation type="submission" date="2009-02" db="EMBL/GenBank/DDBJ databases">
        <title>The Genome Sequence of Ajellomyces capsulatus strain G186AR.</title>
        <authorList>
            <consortium name="The Broad Institute Genome Sequencing Platform"/>
            <person name="Champion M."/>
            <person name="Cuomo C."/>
            <person name="Ma L.-J."/>
            <person name="Henn M.R."/>
            <person name="Sil A."/>
            <person name="Goldman B."/>
            <person name="Young S.K."/>
            <person name="Kodira C.D."/>
            <person name="Zeng Q."/>
            <person name="Koehrsen M."/>
            <person name="Alvarado L."/>
            <person name="Berlin A."/>
            <person name="Borenstein D."/>
            <person name="Chen Z."/>
            <person name="Engels R."/>
            <person name="Freedman E."/>
            <person name="Gellesch M."/>
            <person name="Goldberg J."/>
            <person name="Griggs A."/>
            <person name="Gujja S."/>
            <person name="Heiman D."/>
            <person name="Hepburn T."/>
            <person name="Howarth C."/>
            <person name="Jen D."/>
            <person name="Larson L."/>
            <person name="Lewis B."/>
            <person name="Mehta T."/>
            <person name="Park D."/>
            <person name="Pearson M."/>
            <person name="Roberts A."/>
            <person name="Saif S."/>
            <person name="Shea T."/>
            <person name="Shenoy N."/>
            <person name="Sisk P."/>
            <person name="Stolte C."/>
            <person name="Sykes S."/>
            <person name="Walk T."/>
            <person name="White J."/>
            <person name="Yandava C."/>
            <person name="Klein B."/>
            <person name="McEwen J.G."/>
            <person name="Puccia R."/>
            <person name="Goldman G.H."/>
            <person name="Felipe M.S."/>
            <person name="Nino-Vega G."/>
            <person name="San-Blas G."/>
            <person name="Taylor J."/>
            <person name="Mendoza L."/>
            <person name="Galagan J."/>
            <person name="Nusbaum C."/>
            <person name="Birren B."/>
        </authorList>
    </citation>
    <scope>NUCLEOTIDE SEQUENCE</scope>
    <source>
        <strain evidence="4">G186AR</strain>
    </source>
</reference>
<dbReference type="Pfam" id="PF16892">
    <property type="entry name" value="CHS5_N"/>
    <property type="match status" value="1"/>
</dbReference>
<dbReference type="FunFam" id="3.40.50.10190:FF:000088">
    <property type="entry name" value="Chitin biosynthesis protein (Chs5), putative"/>
    <property type="match status" value="1"/>
</dbReference>
<dbReference type="PROSITE" id="PS50172">
    <property type="entry name" value="BRCT"/>
    <property type="match status" value="1"/>
</dbReference>
<dbReference type="PANTHER" id="PTHR47351">
    <property type="entry name" value="CHITIN BIOSYNTHESIS PROTEIN CHS5"/>
    <property type="match status" value="1"/>
</dbReference>
<dbReference type="InterPro" id="IPR003961">
    <property type="entry name" value="FN3_dom"/>
</dbReference>
<feature type="domain" description="BRCT" evidence="2">
    <location>
        <begin position="163"/>
        <end position="251"/>
    </location>
</feature>
<name>C0NQ88_AJECG</name>
<feature type="compositionally biased region" description="Basic and acidic residues" evidence="1">
    <location>
        <begin position="344"/>
        <end position="367"/>
    </location>
</feature>
<dbReference type="PANTHER" id="PTHR47351:SF1">
    <property type="entry name" value="CHITIN BIOSYNTHESIS PROTEIN CHS5"/>
    <property type="match status" value="1"/>
</dbReference>
<dbReference type="SUPFAM" id="SSF49265">
    <property type="entry name" value="Fibronectin type III"/>
    <property type="match status" value="1"/>
</dbReference>
<dbReference type="FunCoup" id="C0NQ88">
    <property type="interactions" value="70"/>
</dbReference>
<keyword evidence="5" id="KW-1185">Reference proteome</keyword>
<dbReference type="InParanoid" id="C0NQ88"/>
<dbReference type="AlphaFoldDB" id="C0NQ88"/>
<dbReference type="Pfam" id="PF16893">
    <property type="entry name" value="fn3_2"/>
    <property type="match status" value="1"/>
</dbReference>
<dbReference type="GO" id="GO:0046983">
    <property type="term" value="F:protein dimerization activity"/>
    <property type="evidence" value="ECO:0007669"/>
    <property type="project" value="InterPro"/>
</dbReference>
<dbReference type="InterPro" id="IPR052827">
    <property type="entry name" value="CHS_Export/Cell_Fusion_Reg"/>
</dbReference>
<dbReference type="SMART" id="SM00060">
    <property type="entry name" value="FN3"/>
    <property type="match status" value="1"/>
</dbReference>
<evidence type="ECO:0000259" key="2">
    <source>
        <dbReference type="PROSITE" id="PS50172"/>
    </source>
</evidence>
<dbReference type="SUPFAM" id="SSF52113">
    <property type="entry name" value="BRCT domain"/>
    <property type="match status" value="1"/>
</dbReference>
<dbReference type="Gene3D" id="2.60.40.10">
    <property type="entry name" value="Immunoglobulins"/>
    <property type="match status" value="1"/>
</dbReference>
<dbReference type="FunFam" id="2.60.40.10:FF:000453">
    <property type="entry name" value="Chitin biosynthesis protein CHS5"/>
    <property type="match status" value="1"/>
</dbReference>
<dbReference type="GO" id="GO:0005802">
    <property type="term" value="C:trans-Golgi network"/>
    <property type="evidence" value="ECO:0007669"/>
    <property type="project" value="TreeGrafter"/>
</dbReference>
<dbReference type="GO" id="GO:0006893">
    <property type="term" value="P:Golgi to plasma membrane transport"/>
    <property type="evidence" value="ECO:0007669"/>
    <property type="project" value="TreeGrafter"/>
</dbReference>
<dbReference type="GO" id="GO:0034044">
    <property type="term" value="C:exomer complex"/>
    <property type="evidence" value="ECO:0007669"/>
    <property type="project" value="TreeGrafter"/>
</dbReference>
<feature type="compositionally biased region" description="Polar residues" evidence="1">
    <location>
        <begin position="395"/>
        <end position="404"/>
    </location>
</feature>
<feature type="compositionally biased region" description="Low complexity" evidence="1">
    <location>
        <begin position="274"/>
        <end position="285"/>
    </location>
</feature>
<dbReference type="SUPFAM" id="SSF56112">
    <property type="entry name" value="Protein kinase-like (PK-like)"/>
    <property type="match status" value="1"/>
</dbReference>
<dbReference type="CDD" id="cd17742">
    <property type="entry name" value="BRCT_CHS5_like"/>
    <property type="match status" value="1"/>
</dbReference>
<evidence type="ECO:0000313" key="5">
    <source>
        <dbReference type="Proteomes" id="UP000001631"/>
    </source>
</evidence>
<feature type="region of interest" description="Disordered" evidence="1">
    <location>
        <begin position="272"/>
        <end position="418"/>
    </location>
</feature>
<evidence type="ECO:0000259" key="3">
    <source>
        <dbReference type="PROSITE" id="PS50853"/>
    </source>
</evidence>
<dbReference type="VEuPathDB" id="FungiDB:I7I50_03502"/>
<dbReference type="CDD" id="cd00063">
    <property type="entry name" value="FN3"/>
    <property type="match status" value="1"/>
</dbReference>
<dbReference type="EMBL" id="GG663369">
    <property type="protein sequence ID" value="EEH06360.1"/>
    <property type="molecule type" value="Genomic_DNA"/>
</dbReference>
<dbReference type="InterPro" id="IPR036420">
    <property type="entry name" value="BRCT_dom_sf"/>
</dbReference>
<dbReference type="InterPro" id="IPR011009">
    <property type="entry name" value="Kinase-like_dom_sf"/>
</dbReference>
<dbReference type="SMART" id="SM00292">
    <property type="entry name" value="BRCT"/>
    <property type="match status" value="1"/>
</dbReference>
<evidence type="ECO:0000313" key="4">
    <source>
        <dbReference type="EMBL" id="EEH06360.1"/>
    </source>
</evidence>
<dbReference type="Gene3D" id="1.10.510.10">
    <property type="entry name" value="Transferase(Phosphotransferase) domain 1"/>
    <property type="match status" value="1"/>
</dbReference>
<organism evidence="4 5">
    <name type="scientific">Ajellomyces capsulatus (strain G186AR / H82 / ATCC MYA-2454 / RMSCC 2432)</name>
    <name type="common">Darling's disease fungus</name>
    <name type="synonym">Histoplasma capsulatum</name>
    <dbReference type="NCBI Taxonomy" id="447093"/>
    <lineage>
        <taxon>Eukaryota</taxon>
        <taxon>Fungi</taxon>
        <taxon>Dikarya</taxon>
        <taxon>Ascomycota</taxon>
        <taxon>Pezizomycotina</taxon>
        <taxon>Eurotiomycetes</taxon>
        <taxon>Eurotiomycetidae</taxon>
        <taxon>Onygenales</taxon>
        <taxon>Ajellomycetaceae</taxon>
        <taxon>Histoplasma</taxon>
    </lineage>
</organism>
<dbReference type="Proteomes" id="UP000001631">
    <property type="component" value="Unassembled WGS sequence"/>
</dbReference>
<dbReference type="PROSITE" id="PS50853">
    <property type="entry name" value="FN3"/>
    <property type="match status" value="1"/>
</dbReference>
<dbReference type="InterPro" id="IPR031669">
    <property type="entry name" value="Fn3_2"/>
</dbReference>
<proteinExistence type="predicted"/>
<evidence type="ECO:0000256" key="1">
    <source>
        <dbReference type="SAM" id="MobiDB-lite"/>
    </source>
</evidence>
<dbReference type="HOGENOM" id="CLU_019904_0_1_1"/>
<dbReference type="InterPro" id="IPR036116">
    <property type="entry name" value="FN3_sf"/>
</dbReference>
<protein>
    <recommendedName>
        <fullName evidence="6">Chitin biosynthesis protein</fullName>
    </recommendedName>
</protein>
<dbReference type="InterPro" id="IPR031673">
    <property type="entry name" value="Chs5_N"/>
</dbReference>
<dbReference type="RefSeq" id="XP_045286841.1">
    <property type="nucleotide sequence ID" value="XM_045432725.1"/>
</dbReference>
<dbReference type="GeneID" id="69038692"/>